<keyword evidence="5" id="KW-1185">Reference proteome</keyword>
<accession>A0AAN7D1Q1</accession>
<protein>
    <recommendedName>
        <fullName evidence="3">DUF1996 domain-containing protein</fullName>
    </recommendedName>
</protein>
<dbReference type="Proteomes" id="UP001303647">
    <property type="component" value="Unassembled WGS sequence"/>
</dbReference>
<feature type="region of interest" description="Disordered" evidence="1">
    <location>
        <begin position="415"/>
        <end position="451"/>
    </location>
</feature>
<feature type="signal peptide" evidence="2">
    <location>
        <begin position="1"/>
        <end position="16"/>
    </location>
</feature>
<evidence type="ECO:0000256" key="1">
    <source>
        <dbReference type="SAM" id="MobiDB-lite"/>
    </source>
</evidence>
<reference evidence="4" key="2">
    <citation type="submission" date="2023-05" db="EMBL/GenBank/DDBJ databases">
        <authorList>
            <consortium name="Lawrence Berkeley National Laboratory"/>
            <person name="Steindorff A."/>
            <person name="Hensen N."/>
            <person name="Bonometti L."/>
            <person name="Westerberg I."/>
            <person name="Brannstrom I.O."/>
            <person name="Guillou S."/>
            <person name="Cros-Aarteil S."/>
            <person name="Calhoun S."/>
            <person name="Haridas S."/>
            <person name="Kuo A."/>
            <person name="Mondo S."/>
            <person name="Pangilinan J."/>
            <person name="Riley R."/>
            <person name="Labutti K."/>
            <person name="Andreopoulos B."/>
            <person name="Lipzen A."/>
            <person name="Chen C."/>
            <person name="Yanf M."/>
            <person name="Daum C."/>
            <person name="Ng V."/>
            <person name="Clum A."/>
            <person name="Ohm R."/>
            <person name="Martin F."/>
            <person name="Silar P."/>
            <person name="Natvig D."/>
            <person name="Lalanne C."/>
            <person name="Gautier V."/>
            <person name="Ament-Velasquez S.L."/>
            <person name="Kruys A."/>
            <person name="Hutchinson M.I."/>
            <person name="Powell A.J."/>
            <person name="Barry K."/>
            <person name="Miller A.N."/>
            <person name="Grigoriev I.V."/>
            <person name="Debuchy R."/>
            <person name="Gladieux P."/>
            <person name="Thoren M.H."/>
            <person name="Johannesson H."/>
        </authorList>
    </citation>
    <scope>NUCLEOTIDE SEQUENCE</scope>
    <source>
        <strain evidence="4">CBS 359.72</strain>
    </source>
</reference>
<evidence type="ECO:0000313" key="4">
    <source>
        <dbReference type="EMBL" id="KAK4252375.1"/>
    </source>
</evidence>
<feature type="chain" id="PRO_5042945834" description="DUF1996 domain-containing protein" evidence="2">
    <location>
        <begin position="17"/>
        <end position="513"/>
    </location>
</feature>
<comment type="caution">
    <text evidence="4">The sequence shown here is derived from an EMBL/GenBank/DDBJ whole genome shotgun (WGS) entry which is preliminary data.</text>
</comment>
<feature type="compositionally biased region" description="Basic and acidic residues" evidence="1">
    <location>
        <begin position="420"/>
        <end position="436"/>
    </location>
</feature>
<dbReference type="PANTHER" id="PTHR43662:SF11">
    <property type="entry name" value="WSC DOMAIN-CONTAINING PROTEIN"/>
    <property type="match status" value="1"/>
</dbReference>
<feature type="compositionally biased region" description="Low complexity" evidence="1">
    <location>
        <begin position="438"/>
        <end position="451"/>
    </location>
</feature>
<evidence type="ECO:0000313" key="5">
    <source>
        <dbReference type="Proteomes" id="UP001303647"/>
    </source>
</evidence>
<dbReference type="Pfam" id="PF09362">
    <property type="entry name" value="DUF1996"/>
    <property type="match status" value="1"/>
</dbReference>
<dbReference type="PANTHER" id="PTHR43662">
    <property type="match status" value="1"/>
</dbReference>
<proteinExistence type="predicted"/>
<organism evidence="4 5">
    <name type="scientific">Corynascus novoguineensis</name>
    <dbReference type="NCBI Taxonomy" id="1126955"/>
    <lineage>
        <taxon>Eukaryota</taxon>
        <taxon>Fungi</taxon>
        <taxon>Dikarya</taxon>
        <taxon>Ascomycota</taxon>
        <taxon>Pezizomycotina</taxon>
        <taxon>Sordariomycetes</taxon>
        <taxon>Sordariomycetidae</taxon>
        <taxon>Sordariales</taxon>
        <taxon>Chaetomiaceae</taxon>
        <taxon>Corynascus</taxon>
    </lineage>
</organism>
<feature type="region of interest" description="Disordered" evidence="1">
    <location>
        <begin position="365"/>
        <end position="402"/>
    </location>
</feature>
<keyword evidence="2" id="KW-0732">Signal</keyword>
<dbReference type="InterPro" id="IPR018535">
    <property type="entry name" value="DUF1996"/>
</dbReference>
<sequence length="513" mass="55414">MLFTTVLATLVATAAAAKDKRTFAVLHHYGNGPLTTCRADPIVSPGGPSTHVHTVMGASNFGFNVTGQSLRESKCTTALPRADMSAYWFPTLYFQDPATNLLEPVDMFYMNVYYFFEPTNDDIKAFPLGLKMVSGNAMLRTAPSSSGATQLDPSKGPIQPVQITCPRSTYNPPSYPADSDGSTAGIVDPQNQGSGIGFPFQDCDGYASPMRVDVHFPSCYDPKAGLENYQKNMKFPTDAGDGKQDCPPGWIHTPHIFFETYWDTHKLLPRFKDLVGKKSPFVFSNGDATGFSAHGDFVSGWDEEELQHIIDTCDAQHAGIDTCPGLKLGVNDPSTSCKIKCPVDEVVDGKLKTLPGNNVLAGWSYGGGDVSAPQPDPVPSASPEPQPENNDPGSDSSSKKVAVKVPAPTTLISVASPTVVEKEPSAKAVDTSKEEPAPTTTSTTTSRTPRTSTVYDTVTVWETTTVYDLDKRSPAPTQEAEQQGSNAALRHRHAGLHYLHHARIPSRGHRHRR</sequence>
<dbReference type="AlphaFoldDB" id="A0AAN7D1Q1"/>
<gene>
    <name evidence="4" type="ORF">C7999DRAFT_10061</name>
</gene>
<name>A0AAN7D1Q1_9PEZI</name>
<dbReference type="EMBL" id="MU857601">
    <property type="protein sequence ID" value="KAK4252375.1"/>
    <property type="molecule type" value="Genomic_DNA"/>
</dbReference>
<evidence type="ECO:0000259" key="3">
    <source>
        <dbReference type="Pfam" id="PF09362"/>
    </source>
</evidence>
<reference evidence="4" key="1">
    <citation type="journal article" date="2023" name="Mol. Phylogenet. Evol.">
        <title>Genome-scale phylogeny and comparative genomics of the fungal order Sordariales.</title>
        <authorList>
            <person name="Hensen N."/>
            <person name="Bonometti L."/>
            <person name="Westerberg I."/>
            <person name="Brannstrom I.O."/>
            <person name="Guillou S."/>
            <person name="Cros-Aarteil S."/>
            <person name="Calhoun S."/>
            <person name="Haridas S."/>
            <person name="Kuo A."/>
            <person name="Mondo S."/>
            <person name="Pangilinan J."/>
            <person name="Riley R."/>
            <person name="LaButti K."/>
            <person name="Andreopoulos B."/>
            <person name="Lipzen A."/>
            <person name="Chen C."/>
            <person name="Yan M."/>
            <person name="Daum C."/>
            <person name="Ng V."/>
            <person name="Clum A."/>
            <person name="Steindorff A."/>
            <person name="Ohm R.A."/>
            <person name="Martin F."/>
            <person name="Silar P."/>
            <person name="Natvig D.O."/>
            <person name="Lalanne C."/>
            <person name="Gautier V."/>
            <person name="Ament-Velasquez S.L."/>
            <person name="Kruys A."/>
            <person name="Hutchinson M.I."/>
            <person name="Powell A.J."/>
            <person name="Barry K."/>
            <person name="Miller A.N."/>
            <person name="Grigoriev I.V."/>
            <person name="Debuchy R."/>
            <person name="Gladieux P."/>
            <person name="Hiltunen Thoren M."/>
            <person name="Johannesson H."/>
        </authorList>
    </citation>
    <scope>NUCLEOTIDE SEQUENCE</scope>
    <source>
        <strain evidence="4">CBS 359.72</strain>
    </source>
</reference>
<feature type="domain" description="DUF1996" evidence="3">
    <location>
        <begin position="40"/>
        <end position="301"/>
    </location>
</feature>
<evidence type="ECO:0000256" key="2">
    <source>
        <dbReference type="SAM" id="SignalP"/>
    </source>
</evidence>
<feature type="compositionally biased region" description="Pro residues" evidence="1">
    <location>
        <begin position="374"/>
        <end position="386"/>
    </location>
</feature>